<dbReference type="InterPro" id="IPR036388">
    <property type="entry name" value="WH-like_DNA-bd_sf"/>
</dbReference>
<dbReference type="AlphaFoldDB" id="A0A844XAT5"/>
<sequence>MDAIDQSILRALQSDSSRSIAELAEIVGASTSSCHRRIKSLESAGFIAGYSAVLDPQRLGLKLHAFVEITLESQSRGAMESFEKAVCGFDDILECHLTTGQADYILRLAAHDLEQFDRVHRECLSLLPGVSAMRSSFAIRTIKQWRGYPTG</sequence>
<dbReference type="PRINTS" id="PR00033">
    <property type="entry name" value="HTHASNC"/>
</dbReference>
<evidence type="ECO:0000313" key="5">
    <source>
        <dbReference type="EMBL" id="MWV26889.1"/>
    </source>
</evidence>
<dbReference type="InterPro" id="IPR019887">
    <property type="entry name" value="Tscrpt_reg_AsnC/Lrp_C"/>
</dbReference>
<dbReference type="PANTHER" id="PTHR30154:SF34">
    <property type="entry name" value="TRANSCRIPTIONAL REGULATOR AZLB"/>
    <property type="match status" value="1"/>
</dbReference>
<proteinExistence type="predicted"/>
<evidence type="ECO:0000259" key="4">
    <source>
        <dbReference type="PROSITE" id="PS50956"/>
    </source>
</evidence>
<reference evidence="5 6" key="2">
    <citation type="submission" date="2020-02" db="EMBL/GenBank/DDBJ databases">
        <title>Erythrobacter dongmakensis sp. nov., isolated from a tidal mudflat.</title>
        <authorList>
            <person name="Kim I.S."/>
        </authorList>
    </citation>
    <scope>NUCLEOTIDE SEQUENCE [LARGE SCALE GENOMIC DNA]</scope>
    <source>
        <strain evidence="5 6">GH3-10</strain>
    </source>
</reference>
<comment type="caution">
    <text evidence="5">The sequence shown here is derived from an EMBL/GenBank/DDBJ whole genome shotgun (WGS) entry which is preliminary data.</text>
</comment>
<keyword evidence="3" id="KW-0804">Transcription</keyword>
<dbReference type="CDD" id="cd00090">
    <property type="entry name" value="HTH_ARSR"/>
    <property type="match status" value="1"/>
</dbReference>
<evidence type="ECO:0000313" key="6">
    <source>
        <dbReference type="Proteomes" id="UP000461409"/>
    </source>
</evidence>
<dbReference type="SUPFAM" id="SSF54909">
    <property type="entry name" value="Dimeric alpha+beta barrel"/>
    <property type="match status" value="1"/>
</dbReference>
<dbReference type="GO" id="GO:0043200">
    <property type="term" value="P:response to amino acid"/>
    <property type="evidence" value="ECO:0007669"/>
    <property type="project" value="TreeGrafter"/>
</dbReference>
<dbReference type="GO" id="GO:0043565">
    <property type="term" value="F:sequence-specific DNA binding"/>
    <property type="evidence" value="ECO:0007669"/>
    <property type="project" value="InterPro"/>
</dbReference>
<accession>A0A844XAT5</accession>
<dbReference type="Pfam" id="PF13404">
    <property type="entry name" value="HTH_AsnC-type"/>
    <property type="match status" value="1"/>
</dbReference>
<reference evidence="5 6" key="1">
    <citation type="submission" date="2019-12" db="EMBL/GenBank/DDBJ databases">
        <authorList>
            <person name="Lee S.D."/>
        </authorList>
    </citation>
    <scope>NUCLEOTIDE SEQUENCE [LARGE SCALE GENOMIC DNA]</scope>
    <source>
        <strain evidence="5 6">GH3-10</strain>
    </source>
</reference>
<dbReference type="PROSITE" id="PS50956">
    <property type="entry name" value="HTH_ASNC_2"/>
    <property type="match status" value="1"/>
</dbReference>
<keyword evidence="2" id="KW-0238">DNA-binding</keyword>
<dbReference type="PANTHER" id="PTHR30154">
    <property type="entry name" value="LEUCINE-RESPONSIVE REGULATORY PROTEIN"/>
    <property type="match status" value="1"/>
</dbReference>
<dbReference type="InterPro" id="IPR019888">
    <property type="entry name" value="Tscrpt_reg_AsnC-like"/>
</dbReference>
<dbReference type="Gene3D" id="3.30.70.920">
    <property type="match status" value="1"/>
</dbReference>
<dbReference type="GO" id="GO:0005829">
    <property type="term" value="C:cytosol"/>
    <property type="evidence" value="ECO:0007669"/>
    <property type="project" value="TreeGrafter"/>
</dbReference>
<gene>
    <name evidence="5" type="ORF">GRF63_03120</name>
</gene>
<evidence type="ECO:0000256" key="2">
    <source>
        <dbReference type="ARBA" id="ARBA00023125"/>
    </source>
</evidence>
<dbReference type="Gene3D" id="1.10.10.10">
    <property type="entry name" value="Winged helix-like DNA-binding domain superfamily/Winged helix DNA-binding domain"/>
    <property type="match status" value="1"/>
</dbReference>
<dbReference type="InterPro" id="IPR011008">
    <property type="entry name" value="Dimeric_a/b-barrel"/>
</dbReference>
<evidence type="ECO:0000256" key="1">
    <source>
        <dbReference type="ARBA" id="ARBA00023015"/>
    </source>
</evidence>
<dbReference type="Pfam" id="PF01037">
    <property type="entry name" value="AsnC_trans_reg"/>
    <property type="match status" value="1"/>
</dbReference>
<dbReference type="GO" id="GO:0006355">
    <property type="term" value="P:regulation of DNA-templated transcription"/>
    <property type="evidence" value="ECO:0007669"/>
    <property type="project" value="UniProtKB-ARBA"/>
</dbReference>
<keyword evidence="1" id="KW-0805">Transcription regulation</keyword>
<dbReference type="SUPFAM" id="SSF46785">
    <property type="entry name" value="Winged helix' DNA-binding domain"/>
    <property type="match status" value="1"/>
</dbReference>
<name>A0A844XAT5_9SPHN</name>
<organism evidence="5 6">
    <name type="scientific">Aurantiacibacter rhizosphaerae</name>
    <dbReference type="NCBI Taxonomy" id="2691582"/>
    <lineage>
        <taxon>Bacteria</taxon>
        <taxon>Pseudomonadati</taxon>
        <taxon>Pseudomonadota</taxon>
        <taxon>Alphaproteobacteria</taxon>
        <taxon>Sphingomonadales</taxon>
        <taxon>Erythrobacteraceae</taxon>
        <taxon>Aurantiacibacter</taxon>
    </lineage>
</organism>
<evidence type="ECO:0000256" key="3">
    <source>
        <dbReference type="ARBA" id="ARBA00023163"/>
    </source>
</evidence>
<dbReference type="RefSeq" id="WP_160484516.1">
    <property type="nucleotide sequence ID" value="NZ_WUBR01000001.1"/>
</dbReference>
<dbReference type="InterPro" id="IPR000485">
    <property type="entry name" value="AsnC-type_HTH_dom"/>
</dbReference>
<dbReference type="Proteomes" id="UP000461409">
    <property type="component" value="Unassembled WGS sequence"/>
</dbReference>
<keyword evidence="6" id="KW-1185">Reference proteome</keyword>
<dbReference type="InterPro" id="IPR011991">
    <property type="entry name" value="ArsR-like_HTH"/>
</dbReference>
<protein>
    <submittedName>
        <fullName evidence="5">AsnC family transcriptional regulator</fullName>
    </submittedName>
</protein>
<dbReference type="SMART" id="SM00344">
    <property type="entry name" value="HTH_ASNC"/>
    <property type="match status" value="1"/>
</dbReference>
<dbReference type="EMBL" id="WUBR01000001">
    <property type="protein sequence ID" value="MWV26889.1"/>
    <property type="molecule type" value="Genomic_DNA"/>
</dbReference>
<feature type="domain" description="HTH asnC-type" evidence="4">
    <location>
        <begin position="1"/>
        <end position="62"/>
    </location>
</feature>
<dbReference type="InterPro" id="IPR036390">
    <property type="entry name" value="WH_DNA-bd_sf"/>
</dbReference>